<evidence type="ECO:0000256" key="5">
    <source>
        <dbReference type="SAM" id="Phobius"/>
    </source>
</evidence>
<keyword evidence="2" id="KW-0547">Nucleotide-binding</keyword>
<dbReference type="PANTHER" id="PTHR43289:SF6">
    <property type="entry name" value="SERINE_THREONINE-PROTEIN KINASE NEKL-3"/>
    <property type="match status" value="1"/>
</dbReference>
<dbReference type="GO" id="GO:0016301">
    <property type="term" value="F:kinase activity"/>
    <property type="evidence" value="ECO:0007669"/>
    <property type="project" value="UniProtKB-KW"/>
</dbReference>
<dbReference type="EMBL" id="JBHUJB010000021">
    <property type="protein sequence ID" value="MFD2158260.1"/>
    <property type="molecule type" value="Genomic_DNA"/>
</dbReference>
<dbReference type="Proteomes" id="UP001597389">
    <property type="component" value="Unassembled WGS sequence"/>
</dbReference>
<comment type="caution">
    <text evidence="7">The sequence shown here is derived from an EMBL/GenBank/DDBJ whole genome shotgun (WGS) entry which is preliminary data.</text>
</comment>
<gene>
    <name evidence="7" type="ORF">ACFSW8_05065</name>
</gene>
<dbReference type="SUPFAM" id="SSF56112">
    <property type="entry name" value="Protein kinase-like (PK-like)"/>
    <property type="match status" value="1"/>
</dbReference>
<dbReference type="PANTHER" id="PTHR43289">
    <property type="entry name" value="MITOGEN-ACTIVATED PROTEIN KINASE KINASE KINASE 20-RELATED"/>
    <property type="match status" value="1"/>
</dbReference>
<keyword evidence="4" id="KW-0067">ATP-binding</keyword>
<dbReference type="InterPro" id="IPR011009">
    <property type="entry name" value="Kinase-like_dom_sf"/>
</dbReference>
<dbReference type="Gene3D" id="3.80.10.10">
    <property type="entry name" value="Ribonuclease Inhibitor"/>
    <property type="match status" value="1"/>
</dbReference>
<dbReference type="InterPro" id="IPR011990">
    <property type="entry name" value="TPR-like_helical_dom_sf"/>
</dbReference>
<evidence type="ECO:0000256" key="4">
    <source>
        <dbReference type="ARBA" id="ARBA00022840"/>
    </source>
</evidence>
<dbReference type="CDD" id="cd14014">
    <property type="entry name" value="STKc_PknB_like"/>
    <property type="match status" value="1"/>
</dbReference>
<keyword evidence="8" id="KW-1185">Reference proteome</keyword>
<evidence type="ECO:0000256" key="1">
    <source>
        <dbReference type="ARBA" id="ARBA00022679"/>
    </source>
</evidence>
<evidence type="ECO:0000313" key="7">
    <source>
        <dbReference type="EMBL" id="MFD2158260.1"/>
    </source>
</evidence>
<evidence type="ECO:0000259" key="6">
    <source>
        <dbReference type="PROSITE" id="PS50011"/>
    </source>
</evidence>
<dbReference type="RefSeq" id="WP_377090439.1">
    <property type="nucleotide sequence ID" value="NZ_JBHSJL010000014.1"/>
</dbReference>
<evidence type="ECO:0000256" key="3">
    <source>
        <dbReference type="ARBA" id="ARBA00022777"/>
    </source>
</evidence>
<proteinExistence type="predicted"/>
<dbReference type="Gene3D" id="1.10.510.10">
    <property type="entry name" value="Transferase(Phosphotransferase) domain 1"/>
    <property type="match status" value="1"/>
</dbReference>
<dbReference type="InterPro" id="IPR000719">
    <property type="entry name" value="Prot_kinase_dom"/>
</dbReference>
<keyword evidence="5" id="KW-1133">Transmembrane helix</keyword>
<name>A0ABW4Z945_9BACT</name>
<keyword evidence="5" id="KW-0812">Transmembrane</keyword>
<reference evidence="8" key="1">
    <citation type="journal article" date="2019" name="Int. J. Syst. Evol. Microbiol.">
        <title>The Global Catalogue of Microorganisms (GCM) 10K type strain sequencing project: providing services to taxonomists for standard genome sequencing and annotation.</title>
        <authorList>
            <consortium name="The Broad Institute Genomics Platform"/>
            <consortium name="The Broad Institute Genome Sequencing Center for Infectious Disease"/>
            <person name="Wu L."/>
            <person name="Ma J."/>
        </authorList>
    </citation>
    <scope>NUCLEOTIDE SEQUENCE [LARGE SCALE GENOMIC DNA]</scope>
    <source>
        <strain evidence="8">CCUG 57942</strain>
    </source>
</reference>
<dbReference type="SMART" id="SM00220">
    <property type="entry name" value="S_TKc"/>
    <property type="match status" value="1"/>
</dbReference>
<keyword evidence="3 7" id="KW-0418">Kinase</keyword>
<dbReference type="SUPFAM" id="SSF48452">
    <property type="entry name" value="TPR-like"/>
    <property type="match status" value="1"/>
</dbReference>
<feature type="domain" description="Protein kinase" evidence="6">
    <location>
        <begin position="37"/>
        <end position="308"/>
    </location>
</feature>
<dbReference type="InterPro" id="IPR032675">
    <property type="entry name" value="LRR_dom_sf"/>
</dbReference>
<evidence type="ECO:0000256" key="2">
    <source>
        <dbReference type="ARBA" id="ARBA00022741"/>
    </source>
</evidence>
<feature type="transmembrane region" description="Helical" evidence="5">
    <location>
        <begin position="331"/>
        <end position="350"/>
    </location>
</feature>
<dbReference type="SUPFAM" id="SSF52058">
    <property type="entry name" value="L domain-like"/>
    <property type="match status" value="1"/>
</dbReference>
<dbReference type="Pfam" id="PF00069">
    <property type="entry name" value="Pkinase"/>
    <property type="match status" value="1"/>
</dbReference>
<protein>
    <submittedName>
        <fullName evidence="7">Protein kinase</fullName>
    </submittedName>
</protein>
<accession>A0ABW4Z945</accession>
<dbReference type="Gene3D" id="1.25.40.10">
    <property type="entry name" value="Tetratricopeptide repeat domain"/>
    <property type="match status" value="1"/>
</dbReference>
<dbReference type="PROSITE" id="PS50011">
    <property type="entry name" value="PROTEIN_KINASE_DOM"/>
    <property type="match status" value="1"/>
</dbReference>
<organism evidence="7 8">
    <name type="scientific">Rubritalea tangerina</name>
    <dbReference type="NCBI Taxonomy" id="430798"/>
    <lineage>
        <taxon>Bacteria</taxon>
        <taxon>Pseudomonadati</taxon>
        <taxon>Verrucomicrobiota</taxon>
        <taxon>Verrucomicrobiia</taxon>
        <taxon>Verrucomicrobiales</taxon>
        <taxon>Rubritaleaceae</taxon>
        <taxon>Rubritalea</taxon>
    </lineage>
</organism>
<evidence type="ECO:0000313" key="8">
    <source>
        <dbReference type="Proteomes" id="UP001597389"/>
    </source>
</evidence>
<keyword evidence="1" id="KW-0808">Transferase</keyword>
<keyword evidence="5" id="KW-0472">Membrane</keyword>
<sequence>MSDQSLSSDALLKAFQQAAEKFSEVESLTQKMTTPRYHDKEPIAEGGAKRIYLSQDSWTQREVARAFPKTPQTHDEFIREALLHAQLEHPNIIPLYDLGVDEKVPYFCMKLIQGQTLENYVKLNTSSLNQAEQRDTLIDIFVKVCDAVAFAHANQVLHLDLKPANIQLSDHGEVLVGDWGLARAHAVNDETFVEQNQGQFTRHGYLSGTPGFMAPEQCTKGSEKDIRTDIYSLGALLVFILTGKPPVTGSTEQMMLATKEAKLDSLSQDIPEALRAISLKALSQDPNHRYSNVDGLLADIKAFRSGYLTTAENVSTLKLLKALYRRNQKTLISALVILIIFTLLTLLFIYRLTHSENLAQFHQNQAETTLLQYQRAQAEKEQQGVAFANDYLKESISYYYDGTRGRHDYITRRDERAYQLVTKALELDPSNEEAWALKGRLSMLTFRLDVAEKAFERAGQQYLTHLDVCRSFKNSDLTDLDQLSNMLWQLVPTQDNRLIHDFMFLTIFTKRNDSKLISFIEESLNMRNPSPTGRLHFHYDKKSQSLDLSDNPEMTFIFMIKNLPLRHLNLANTKIGSDLYHIEKMPLVELDVSNTLITNARMQHLRGKPLRKLALRSCSITKLDALADLPIETLDIRGCQIKNFTALQKLEELKQLICTPAQAEQIKKALPNMPKQKLVLKNETNT</sequence>